<gene>
    <name evidence="2" type="ORF">AGERDE_LOCUS11803</name>
</gene>
<comment type="caution">
    <text evidence="2">The sequence shown here is derived from an EMBL/GenBank/DDBJ whole genome shotgun (WGS) entry which is preliminary data.</text>
</comment>
<keyword evidence="1" id="KW-0175">Coiled coil</keyword>
<keyword evidence="3" id="KW-1185">Reference proteome</keyword>
<dbReference type="AlphaFoldDB" id="A0A9N9H5S9"/>
<feature type="coiled-coil region" evidence="1">
    <location>
        <begin position="145"/>
        <end position="239"/>
    </location>
</feature>
<evidence type="ECO:0000313" key="3">
    <source>
        <dbReference type="Proteomes" id="UP000789831"/>
    </source>
</evidence>
<sequence>VHLESLARGEEWSKNQASVVKKLQNQVETLSKRPDITAEGLQELKKQITTLQSQLDEEKKKVELLQNKAKNLRGAAKMSVQALEDLKLRISTAENADLQTKIEVLTEKTKPQLTSSFLPTKKSKIKPTAAKPAKNYVRKLTGWKITNALTEKDNLLVEISQINNQRGVKILELTQELAQRQKDTGDLQAHRDQEKVEKDLLEKANQQLTEKLQAIDHNLTIAKNELKTAKSKANLLAANQAKTKAEKERDQRVNITPTAYDKLVVEKDQLANNLTE</sequence>
<accession>A0A9N9H5S9</accession>
<feature type="coiled-coil region" evidence="1">
    <location>
        <begin position="41"/>
        <end position="108"/>
    </location>
</feature>
<evidence type="ECO:0000313" key="2">
    <source>
        <dbReference type="EMBL" id="CAG8660785.1"/>
    </source>
</evidence>
<dbReference type="Proteomes" id="UP000789831">
    <property type="component" value="Unassembled WGS sequence"/>
</dbReference>
<proteinExistence type="predicted"/>
<protein>
    <submittedName>
        <fullName evidence="2">12806_t:CDS:1</fullName>
    </submittedName>
</protein>
<feature type="non-terminal residue" evidence="2">
    <location>
        <position position="276"/>
    </location>
</feature>
<organism evidence="2 3">
    <name type="scientific">Ambispora gerdemannii</name>
    <dbReference type="NCBI Taxonomy" id="144530"/>
    <lineage>
        <taxon>Eukaryota</taxon>
        <taxon>Fungi</taxon>
        <taxon>Fungi incertae sedis</taxon>
        <taxon>Mucoromycota</taxon>
        <taxon>Glomeromycotina</taxon>
        <taxon>Glomeromycetes</taxon>
        <taxon>Archaeosporales</taxon>
        <taxon>Ambisporaceae</taxon>
        <taxon>Ambispora</taxon>
    </lineage>
</organism>
<reference evidence="2" key="1">
    <citation type="submission" date="2021-06" db="EMBL/GenBank/DDBJ databases">
        <authorList>
            <person name="Kallberg Y."/>
            <person name="Tangrot J."/>
            <person name="Rosling A."/>
        </authorList>
    </citation>
    <scope>NUCLEOTIDE SEQUENCE</scope>
    <source>
        <strain evidence="2">MT106</strain>
    </source>
</reference>
<dbReference type="EMBL" id="CAJVPL010005820">
    <property type="protein sequence ID" value="CAG8660785.1"/>
    <property type="molecule type" value="Genomic_DNA"/>
</dbReference>
<evidence type="ECO:0000256" key="1">
    <source>
        <dbReference type="SAM" id="Coils"/>
    </source>
</evidence>
<name>A0A9N9H5S9_9GLOM</name>